<evidence type="ECO:0000313" key="1">
    <source>
        <dbReference type="EMBL" id="GFT61503.1"/>
    </source>
</evidence>
<dbReference type="EMBL" id="BMAW01019074">
    <property type="protein sequence ID" value="GFT61503.1"/>
    <property type="molecule type" value="Genomic_DNA"/>
</dbReference>
<dbReference type="AlphaFoldDB" id="A0A8X6TVN2"/>
<proteinExistence type="predicted"/>
<accession>A0A8X6TVN2</accession>
<sequence length="147" mass="16592">MSRTQCTPTSLNLKAVKFEEFIDNTIAFTGTSVNKIILETALCKAVIYIKDQFEELTPIRTLIDEAQLEVLCVPKNLDTIPMSHIGILIEHYPQNIKPAYPEFFPPEKMEVLLGAEVSYWLLKFSLVVIPTLELKFQNSVFGLISSG</sequence>
<keyword evidence="2" id="KW-1185">Reference proteome</keyword>
<reference evidence="1" key="1">
    <citation type="submission" date="2020-08" db="EMBL/GenBank/DDBJ databases">
        <title>Multicomponent nature underlies the extraordinary mechanical properties of spider dragline silk.</title>
        <authorList>
            <person name="Kono N."/>
            <person name="Nakamura H."/>
            <person name="Mori M."/>
            <person name="Yoshida Y."/>
            <person name="Ohtoshi R."/>
            <person name="Malay A.D."/>
            <person name="Moran D.A.P."/>
            <person name="Tomita M."/>
            <person name="Numata K."/>
            <person name="Arakawa K."/>
        </authorList>
    </citation>
    <scope>NUCLEOTIDE SEQUENCE</scope>
</reference>
<comment type="caution">
    <text evidence="1">The sequence shown here is derived from an EMBL/GenBank/DDBJ whole genome shotgun (WGS) entry which is preliminary data.</text>
</comment>
<gene>
    <name evidence="1" type="ORF">NPIL_117121</name>
</gene>
<name>A0A8X6TVN2_NEPPI</name>
<organism evidence="1 2">
    <name type="scientific">Nephila pilipes</name>
    <name type="common">Giant wood spider</name>
    <name type="synonym">Nephila maculata</name>
    <dbReference type="NCBI Taxonomy" id="299642"/>
    <lineage>
        <taxon>Eukaryota</taxon>
        <taxon>Metazoa</taxon>
        <taxon>Ecdysozoa</taxon>
        <taxon>Arthropoda</taxon>
        <taxon>Chelicerata</taxon>
        <taxon>Arachnida</taxon>
        <taxon>Araneae</taxon>
        <taxon>Araneomorphae</taxon>
        <taxon>Entelegynae</taxon>
        <taxon>Araneoidea</taxon>
        <taxon>Nephilidae</taxon>
        <taxon>Nephila</taxon>
    </lineage>
</organism>
<dbReference type="Proteomes" id="UP000887013">
    <property type="component" value="Unassembled WGS sequence"/>
</dbReference>
<protein>
    <submittedName>
        <fullName evidence="1">Uncharacterized protein</fullName>
    </submittedName>
</protein>
<dbReference type="OrthoDB" id="6433130at2759"/>
<evidence type="ECO:0000313" key="2">
    <source>
        <dbReference type="Proteomes" id="UP000887013"/>
    </source>
</evidence>